<dbReference type="NCBIfam" id="TIGR03275">
    <property type="entry name" value="methan_mark_8"/>
    <property type="match status" value="1"/>
</dbReference>
<dbReference type="EMBL" id="CP137641">
    <property type="protein sequence ID" value="WOX55803.1"/>
    <property type="molecule type" value="Genomic_DNA"/>
</dbReference>
<proteinExistence type="predicted"/>
<dbReference type="Pfam" id="PF09872">
    <property type="entry name" value="DUF2099"/>
    <property type="match status" value="1"/>
</dbReference>
<gene>
    <name evidence="1" type="ORF">R6Y95_00355</name>
</gene>
<reference evidence="1 2" key="1">
    <citation type="submission" date="2023-10" db="EMBL/GenBank/DDBJ databases">
        <title>The complete genome sequence of Methanoculleus palmolei DSM 4273.</title>
        <authorList>
            <person name="Lai S.-J."/>
            <person name="You Y.-T."/>
            <person name="Chen S.-C."/>
        </authorList>
    </citation>
    <scope>NUCLEOTIDE SEQUENCE [LARGE SCALE GENOMIC DNA]</scope>
    <source>
        <strain evidence="1 2">DSM 4273</strain>
    </source>
</reference>
<keyword evidence="2" id="KW-1185">Reference proteome</keyword>
<evidence type="ECO:0000313" key="1">
    <source>
        <dbReference type="EMBL" id="WOX55803.1"/>
    </source>
</evidence>
<dbReference type="InterPro" id="IPR009181">
    <property type="entry name" value="Methan_mark_8"/>
</dbReference>
<organism evidence="1 2">
    <name type="scientific">Methanoculleus palmolei</name>
    <dbReference type="NCBI Taxonomy" id="72612"/>
    <lineage>
        <taxon>Archaea</taxon>
        <taxon>Methanobacteriati</taxon>
        <taxon>Methanobacteriota</taxon>
        <taxon>Stenosarchaea group</taxon>
        <taxon>Methanomicrobia</taxon>
        <taxon>Methanomicrobiales</taxon>
        <taxon>Methanomicrobiaceae</taxon>
        <taxon>Methanoculleus</taxon>
    </lineage>
</organism>
<name>A0ABD8A8E6_9EURY</name>
<dbReference type="Proteomes" id="UP001626603">
    <property type="component" value="Chromosome"/>
</dbReference>
<dbReference type="PIRSF" id="PIRSF004929">
    <property type="entry name" value="UCP004929"/>
    <property type="match status" value="1"/>
</dbReference>
<evidence type="ECO:0000313" key="2">
    <source>
        <dbReference type="Proteomes" id="UP001626603"/>
    </source>
</evidence>
<sequence>MTEARDEHIIEAIGRSRIVIRGGEVVEVGEARIKECPLAKRFALPVPEITKDAVKANIENRIKTWGMCTPEREVLDTREFVGFGASEILSFGLFAGFIDAVVLACDGAGTVIVTTPALVQGIGGRMSGLVATTPYPEVIRRIEESGGVVIDKAHARLDQAAGVERAYELGYSSVAVTVARAEDAKNIRRLYPDAVIFGVHVTGLTPDEAEVFAASADMMTACASKTVREIVGRNASLQAGISIPIFILTAKAKDLVLEKIRRSSEGVLIKPTSLPALGERQPDPLV</sequence>
<protein>
    <submittedName>
        <fullName evidence="1">DUF2099 family protein</fullName>
    </submittedName>
</protein>
<accession>A0ABD8A8E6</accession>
<dbReference type="AlphaFoldDB" id="A0ABD8A8E6"/>